<name>A0ABQ9GGA1_9NEOP</name>
<comment type="caution">
    <text evidence="1">The sequence shown here is derived from an EMBL/GenBank/DDBJ whole genome shotgun (WGS) entry which is preliminary data.</text>
</comment>
<accession>A0ABQ9GGA1</accession>
<dbReference type="Proteomes" id="UP001159363">
    <property type="component" value="Chromosome 11"/>
</dbReference>
<dbReference type="EMBL" id="JARBHB010000012">
    <property type="protein sequence ID" value="KAJ8871001.1"/>
    <property type="molecule type" value="Genomic_DNA"/>
</dbReference>
<evidence type="ECO:0000313" key="2">
    <source>
        <dbReference type="Proteomes" id="UP001159363"/>
    </source>
</evidence>
<protein>
    <submittedName>
        <fullName evidence="1">Uncharacterized protein</fullName>
    </submittedName>
</protein>
<sequence length="546" mass="60837">MRIKLRQRPEMWGEKSARGSELGMFDYDPISVTFGRLREGGRNGIFPYGMIPSYRRPGLDRPRIEPGLPWWDASRLTAQPPRPPMPVQRKQAKWLHLPASCLSYRVESTLRRTQPLIGRTRVWERAILAGEVSYRVLIGDMLLASDAILLACSAGVRCTSCCFTSVFLKYSVLLSSSDQRLNMKIDFNTISTNDNLSTPTGRCRLEKAFSYLTGSLRIRQHRHGSYVIRVKRVTTGQNAIWLLSTGASCSAQLSGSFERSPVPHCLPREEGNTSSFGVAKTPNSYPASGCVFPHSVGRVLCEGKEEEEKGRRLDEKKFEATRPRTLSSVAVLGKGYNLRYAAVARWLEYESPTKANQVIFPARSPPPPPRFSYVGIVPDDGAGRRLSSGISRFPPPLHSCAAPDSNHVTLIGSQDVDVKSSPNPSNTLLFAYLLYNTLPRHETSKSNTIRVYHERSGPRVSSDVFTGQQQTACLSPRRAWFDCRWGPPGFSHVGIVPDDAAGPRVFLGCLPFPRPFVPALFRTHLSLTLIGSQDLDGRSRLNFFTH</sequence>
<evidence type="ECO:0000313" key="1">
    <source>
        <dbReference type="EMBL" id="KAJ8871001.1"/>
    </source>
</evidence>
<gene>
    <name evidence="1" type="ORF">PR048_027304</name>
</gene>
<organism evidence="1 2">
    <name type="scientific">Dryococelus australis</name>
    <dbReference type="NCBI Taxonomy" id="614101"/>
    <lineage>
        <taxon>Eukaryota</taxon>
        <taxon>Metazoa</taxon>
        <taxon>Ecdysozoa</taxon>
        <taxon>Arthropoda</taxon>
        <taxon>Hexapoda</taxon>
        <taxon>Insecta</taxon>
        <taxon>Pterygota</taxon>
        <taxon>Neoptera</taxon>
        <taxon>Polyneoptera</taxon>
        <taxon>Phasmatodea</taxon>
        <taxon>Verophasmatodea</taxon>
        <taxon>Anareolatae</taxon>
        <taxon>Phasmatidae</taxon>
        <taxon>Eurycanthinae</taxon>
        <taxon>Dryococelus</taxon>
    </lineage>
</organism>
<proteinExistence type="predicted"/>
<reference evidence="1 2" key="1">
    <citation type="submission" date="2023-02" db="EMBL/GenBank/DDBJ databases">
        <title>LHISI_Scaffold_Assembly.</title>
        <authorList>
            <person name="Stuart O.P."/>
            <person name="Cleave R."/>
            <person name="Magrath M.J.L."/>
            <person name="Mikheyev A.S."/>
        </authorList>
    </citation>
    <scope>NUCLEOTIDE SEQUENCE [LARGE SCALE GENOMIC DNA]</scope>
    <source>
        <strain evidence="1">Daus_M_001</strain>
        <tissue evidence="1">Leg muscle</tissue>
    </source>
</reference>
<keyword evidence="2" id="KW-1185">Reference proteome</keyword>